<organism evidence="1 2">
    <name type="scientific">Sphaerobolus stellatus (strain SS14)</name>
    <dbReference type="NCBI Taxonomy" id="990650"/>
    <lineage>
        <taxon>Eukaryota</taxon>
        <taxon>Fungi</taxon>
        <taxon>Dikarya</taxon>
        <taxon>Basidiomycota</taxon>
        <taxon>Agaricomycotina</taxon>
        <taxon>Agaricomycetes</taxon>
        <taxon>Phallomycetidae</taxon>
        <taxon>Geastrales</taxon>
        <taxon>Sphaerobolaceae</taxon>
        <taxon>Sphaerobolus</taxon>
    </lineage>
</organism>
<dbReference type="AlphaFoldDB" id="A0A0C9V591"/>
<keyword evidence="2" id="KW-1185">Reference proteome</keyword>
<dbReference type="EMBL" id="KN837132">
    <property type="protein sequence ID" value="KIJ42054.1"/>
    <property type="molecule type" value="Genomic_DNA"/>
</dbReference>
<protein>
    <submittedName>
        <fullName evidence="1">Uncharacterized protein</fullName>
    </submittedName>
</protein>
<evidence type="ECO:0000313" key="2">
    <source>
        <dbReference type="Proteomes" id="UP000054279"/>
    </source>
</evidence>
<proteinExistence type="predicted"/>
<sequence>MSFSVFSEFDVLTRTRSNHNKPLELRLDLKLIPHWKDHIYFLTAKIVPFALQHYDLRTMGHDLQYGNLDIDLHHKEMPREERFWYRFKFED</sequence>
<dbReference type="HOGENOM" id="CLU_2433017_0_0_1"/>
<evidence type="ECO:0000313" key="1">
    <source>
        <dbReference type="EMBL" id="KIJ42054.1"/>
    </source>
</evidence>
<name>A0A0C9V591_SPHS4</name>
<gene>
    <name evidence="1" type="ORF">M422DRAFT_31455</name>
</gene>
<dbReference type="Proteomes" id="UP000054279">
    <property type="component" value="Unassembled WGS sequence"/>
</dbReference>
<accession>A0A0C9V591</accession>
<reference evidence="1 2" key="1">
    <citation type="submission" date="2014-06" db="EMBL/GenBank/DDBJ databases">
        <title>Evolutionary Origins and Diversification of the Mycorrhizal Mutualists.</title>
        <authorList>
            <consortium name="DOE Joint Genome Institute"/>
            <consortium name="Mycorrhizal Genomics Consortium"/>
            <person name="Kohler A."/>
            <person name="Kuo A."/>
            <person name="Nagy L.G."/>
            <person name="Floudas D."/>
            <person name="Copeland A."/>
            <person name="Barry K.W."/>
            <person name="Cichocki N."/>
            <person name="Veneault-Fourrey C."/>
            <person name="LaButti K."/>
            <person name="Lindquist E.A."/>
            <person name="Lipzen A."/>
            <person name="Lundell T."/>
            <person name="Morin E."/>
            <person name="Murat C."/>
            <person name="Riley R."/>
            <person name="Ohm R."/>
            <person name="Sun H."/>
            <person name="Tunlid A."/>
            <person name="Henrissat B."/>
            <person name="Grigoriev I.V."/>
            <person name="Hibbett D.S."/>
            <person name="Martin F."/>
        </authorList>
    </citation>
    <scope>NUCLEOTIDE SEQUENCE [LARGE SCALE GENOMIC DNA]</scope>
    <source>
        <strain evidence="1 2">SS14</strain>
    </source>
</reference>
<feature type="non-terminal residue" evidence="1">
    <location>
        <position position="91"/>
    </location>
</feature>